<keyword evidence="2" id="KW-1185">Reference proteome</keyword>
<dbReference type="RefSeq" id="WP_338226495.1">
    <property type="nucleotide sequence ID" value="NZ_BTPD01000026.1"/>
</dbReference>
<evidence type="ECO:0008006" key="3">
    <source>
        <dbReference type="Google" id="ProtNLM"/>
    </source>
</evidence>
<evidence type="ECO:0000313" key="1">
    <source>
        <dbReference type="EMBL" id="GMQ31700.1"/>
    </source>
</evidence>
<proteinExistence type="predicted"/>
<protein>
    <recommendedName>
        <fullName evidence="3">YD repeat-containing protein</fullName>
    </recommendedName>
</protein>
<name>A0ABQ6PUN9_9BACT</name>
<dbReference type="EMBL" id="BTPD01000026">
    <property type="protein sequence ID" value="GMQ31700.1"/>
    <property type="molecule type" value="Genomic_DNA"/>
</dbReference>
<evidence type="ECO:0000313" key="2">
    <source>
        <dbReference type="Proteomes" id="UP001338309"/>
    </source>
</evidence>
<dbReference type="Proteomes" id="UP001338309">
    <property type="component" value="Unassembled WGS sequence"/>
</dbReference>
<reference evidence="1 2" key="1">
    <citation type="submission" date="2023-08" db="EMBL/GenBank/DDBJ databases">
        <title>Draft genome sequence of Algoriphagus confluentis.</title>
        <authorList>
            <person name="Takatani N."/>
            <person name="Hosokawa M."/>
            <person name="Sawabe T."/>
        </authorList>
    </citation>
    <scope>NUCLEOTIDE SEQUENCE [LARGE SCALE GENOMIC DNA]</scope>
    <source>
        <strain evidence="1 2">NBRC 111222</strain>
    </source>
</reference>
<gene>
    <name evidence="1" type="ORF">Aconfl_43450</name>
</gene>
<sequence>MVYDKQDRLVGFQDANMALAPKKWLYTKYDSFGRVIMTGLVTTNLTRASIQSTLDGSSSNNAAVNANTGNIRTGTSITSAKYDGYKEYVATSGITLQPGFTMKATGNQSFVARIGTATSGAAGAWPTDEGEILTVNYYDSYQFLTGFSYVSPSPTYINFSATASTLVKGRQTGKKVKNLEMGEFYTTAIYYDDRGNVIQTLTQQQLGGTVRTSTAYNFENQPTQTLTANSSAVGQEVHRRYYYNSAGLLSSVKHKLPGQNERVVAQNTYNNLGQLTIKSFPEITNGNQTYTYNIRGWLKTLGSSLAVGYKQTNYYESGGTVNNWNGNISRITWSGSTGAGKQRTYNYTYDKVNRITAATYTATSETDWFNLSGMTYDANGNITALTRKNQRTASTYGDVDVLTYGYQTNSNKLTQVTDGMGAQTYTSKGFIERDTVSYTYDANGNLRTNLDKQISNITYNHLNLPVEVSFNTGAKIRFAYDAEGVKLTQKVYNTSGALTKTQDYVGEFVFQNGALDYLIHEEEDRALKNSPVDCFSEGPGCRVGKSEANGLFFEYYLKDHLGNVRQVLRNPSTQVYMATMETQNAETEEQEFTQIQASRQLAPEHNKTVGGNQVAWLNADRGRVVGPGRSQEIYEGDSVKLQVFGKYADEKEKKANAGSFATQGAKDKLVNDLNELAVSTQRAGGGNPIALFNLVDILAGDLQKKSAPEAYLIYALYDQDSNRYEVGKKVLSRNAANQHEVLEENLYISQDGYMETFVPR</sequence>
<dbReference type="Gene3D" id="2.180.10.10">
    <property type="entry name" value="RHS repeat-associated core"/>
    <property type="match status" value="1"/>
</dbReference>
<accession>A0ABQ6PUN9</accession>
<organism evidence="1 2">
    <name type="scientific">Algoriphagus confluentis</name>
    <dbReference type="NCBI Taxonomy" id="1697556"/>
    <lineage>
        <taxon>Bacteria</taxon>
        <taxon>Pseudomonadati</taxon>
        <taxon>Bacteroidota</taxon>
        <taxon>Cytophagia</taxon>
        <taxon>Cytophagales</taxon>
        <taxon>Cyclobacteriaceae</taxon>
        <taxon>Algoriphagus</taxon>
    </lineage>
</organism>
<comment type="caution">
    <text evidence="1">The sequence shown here is derived from an EMBL/GenBank/DDBJ whole genome shotgun (WGS) entry which is preliminary data.</text>
</comment>